<evidence type="ECO:0008006" key="3">
    <source>
        <dbReference type="Google" id="ProtNLM"/>
    </source>
</evidence>
<dbReference type="GO" id="GO:0005739">
    <property type="term" value="C:mitochondrion"/>
    <property type="evidence" value="ECO:0007669"/>
    <property type="project" value="TreeGrafter"/>
</dbReference>
<dbReference type="EMBL" id="QJKJ01004520">
    <property type="protein sequence ID" value="RDX93828.1"/>
    <property type="molecule type" value="Genomic_DNA"/>
</dbReference>
<proteinExistence type="predicted"/>
<accession>A0A371GTF8</accession>
<dbReference type="PANTHER" id="PTHR33156">
    <property type="entry name" value="OS02G0230000 PROTEIN"/>
    <property type="match status" value="1"/>
</dbReference>
<comment type="caution">
    <text evidence="1">The sequence shown here is derived from an EMBL/GenBank/DDBJ whole genome shotgun (WGS) entry which is preliminary data.</text>
</comment>
<keyword evidence="2" id="KW-1185">Reference proteome</keyword>
<evidence type="ECO:0000313" key="2">
    <source>
        <dbReference type="Proteomes" id="UP000257109"/>
    </source>
</evidence>
<name>A0A371GTF8_MUCPR</name>
<protein>
    <recommendedName>
        <fullName evidence="3">Protein NUCLEAR FUSION DEFECTIVE 6, chloroplastic/mitochondrial</fullName>
    </recommendedName>
</protein>
<sequence length="163" mass="18252">MSAARCLLRSAASRAAGTANLAAGARPRPARSPFRLPKQTSISNRVFRLPVEASCCVESLLPYHSATASALLNSMLSGKRRLDEDQASKMIAMMMYDESEGSSKMDDCCLWVRCICAYGFQFTLLGLLRDFSPWLNMKLPTLKLYKHPELGRIMRENEMQLIK</sequence>
<dbReference type="OrthoDB" id="736963at2759"/>
<dbReference type="PANTHER" id="PTHR33156:SF59">
    <property type="entry name" value="PROTEIN NUCLEAR FUSION DEFECTIVE 6, CHLOROPLASTIC_MITOCHONDRIAL-LIKE"/>
    <property type="match status" value="1"/>
</dbReference>
<dbReference type="InterPro" id="IPR043459">
    <property type="entry name" value="NFD6/NOXY2-like"/>
</dbReference>
<dbReference type="AlphaFoldDB" id="A0A371GTF8"/>
<dbReference type="STRING" id="157652.A0A371GTF8"/>
<gene>
    <name evidence="1" type="ORF">CR513_23867</name>
</gene>
<evidence type="ECO:0000313" key="1">
    <source>
        <dbReference type="EMBL" id="RDX93828.1"/>
    </source>
</evidence>
<organism evidence="1 2">
    <name type="scientific">Mucuna pruriens</name>
    <name type="common">Velvet bean</name>
    <name type="synonym">Dolichos pruriens</name>
    <dbReference type="NCBI Taxonomy" id="157652"/>
    <lineage>
        <taxon>Eukaryota</taxon>
        <taxon>Viridiplantae</taxon>
        <taxon>Streptophyta</taxon>
        <taxon>Embryophyta</taxon>
        <taxon>Tracheophyta</taxon>
        <taxon>Spermatophyta</taxon>
        <taxon>Magnoliopsida</taxon>
        <taxon>eudicotyledons</taxon>
        <taxon>Gunneridae</taxon>
        <taxon>Pentapetalae</taxon>
        <taxon>rosids</taxon>
        <taxon>fabids</taxon>
        <taxon>Fabales</taxon>
        <taxon>Fabaceae</taxon>
        <taxon>Papilionoideae</taxon>
        <taxon>50 kb inversion clade</taxon>
        <taxon>NPAAA clade</taxon>
        <taxon>indigoferoid/millettioid clade</taxon>
        <taxon>Phaseoleae</taxon>
        <taxon>Mucuna</taxon>
    </lineage>
</organism>
<dbReference type="Proteomes" id="UP000257109">
    <property type="component" value="Unassembled WGS sequence"/>
</dbReference>
<reference evidence="1" key="1">
    <citation type="submission" date="2018-05" db="EMBL/GenBank/DDBJ databases">
        <title>Draft genome of Mucuna pruriens seed.</title>
        <authorList>
            <person name="Nnadi N.E."/>
            <person name="Vos R."/>
            <person name="Hasami M.H."/>
            <person name="Devisetty U.K."/>
            <person name="Aguiy J.C."/>
        </authorList>
    </citation>
    <scope>NUCLEOTIDE SEQUENCE [LARGE SCALE GENOMIC DNA]</scope>
    <source>
        <strain evidence="1">JCA_2017</strain>
    </source>
</reference>